<proteinExistence type="predicted"/>
<reference evidence="2" key="1">
    <citation type="submission" date="2017-05" db="UniProtKB">
        <authorList>
            <consortium name="EnsemblMetazoa"/>
        </authorList>
    </citation>
    <scope>IDENTIFICATION</scope>
</reference>
<dbReference type="InterPro" id="IPR046815">
    <property type="entry name" value="P2RX7_C"/>
</dbReference>
<accession>A0A1X7TXJ4</accession>
<evidence type="ECO:0000259" key="1">
    <source>
        <dbReference type="Pfam" id="PF20478"/>
    </source>
</evidence>
<dbReference type="PANTHER" id="PTHR36981:SF1">
    <property type="entry name" value="P2X PURINORECEPTOR 7 INTRACELLULAR DOMAIN-CONTAINING PROTEIN"/>
    <property type="match status" value="1"/>
</dbReference>
<evidence type="ECO:0000313" key="2">
    <source>
        <dbReference type="EnsemblMetazoa" id="Aqu2.1.20017_001"/>
    </source>
</evidence>
<name>A0A1X7TXJ4_AMPQE</name>
<protein>
    <recommendedName>
        <fullName evidence="1">P2X purinoreceptor 7 intracellular domain-containing protein</fullName>
    </recommendedName>
</protein>
<sequence>MWVLQAAYYVYRQQYGTSARHGSFHDQMRHTAYCQLVRWCWQWLGRNNRVVLPACAVAKIRETFPSNENYVGFEL</sequence>
<dbReference type="Pfam" id="PF20478">
    <property type="entry name" value="P2RX7_C"/>
    <property type="match status" value="1"/>
</dbReference>
<dbReference type="InParanoid" id="A0A1X7TXJ4"/>
<feature type="domain" description="P2X purinoreceptor 7 intracellular" evidence="1">
    <location>
        <begin position="19"/>
        <end position="73"/>
    </location>
</feature>
<dbReference type="OrthoDB" id="5955457at2759"/>
<dbReference type="OMA" id="HTAYCQL"/>
<dbReference type="AlphaFoldDB" id="A0A1X7TXJ4"/>
<dbReference type="EnsemblMetazoa" id="Aqu2.1.20017_001">
    <property type="protein sequence ID" value="Aqu2.1.20017_001"/>
    <property type="gene ID" value="Aqu2.1.20017"/>
</dbReference>
<dbReference type="PANTHER" id="PTHR36981">
    <property type="entry name" value="ZGC:195170"/>
    <property type="match status" value="1"/>
</dbReference>
<organism evidence="2">
    <name type="scientific">Amphimedon queenslandica</name>
    <name type="common">Sponge</name>
    <dbReference type="NCBI Taxonomy" id="400682"/>
    <lineage>
        <taxon>Eukaryota</taxon>
        <taxon>Metazoa</taxon>
        <taxon>Porifera</taxon>
        <taxon>Demospongiae</taxon>
        <taxon>Heteroscleromorpha</taxon>
        <taxon>Haplosclerida</taxon>
        <taxon>Niphatidae</taxon>
        <taxon>Amphimedon</taxon>
    </lineage>
</organism>